<organism evidence="6 7">
    <name type="scientific">Pseudaeromonas sharmana</name>
    <dbReference type="NCBI Taxonomy" id="328412"/>
    <lineage>
        <taxon>Bacteria</taxon>
        <taxon>Pseudomonadati</taxon>
        <taxon>Pseudomonadota</taxon>
        <taxon>Gammaproteobacteria</taxon>
        <taxon>Aeromonadales</taxon>
        <taxon>Aeromonadaceae</taxon>
        <taxon>Pseudaeromonas</taxon>
    </lineage>
</organism>
<evidence type="ECO:0000313" key="6">
    <source>
        <dbReference type="EMBL" id="MFC3914278.1"/>
    </source>
</evidence>
<keyword evidence="5" id="KW-0472">Membrane</keyword>
<dbReference type="SUPFAM" id="SSF140478">
    <property type="entry name" value="LemA-like"/>
    <property type="match status" value="1"/>
</dbReference>
<comment type="subcellular location">
    <subcellularLocation>
        <location evidence="1">Membrane</location>
        <topology evidence="1">Single-pass membrane protein</topology>
    </subcellularLocation>
</comment>
<reference evidence="7" key="1">
    <citation type="journal article" date="2019" name="Int. J. Syst. Evol. Microbiol.">
        <title>The Global Catalogue of Microorganisms (GCM) 10K type strain sequencing project: providing services to taxonomists for standard genome sequencing and annotation.</title>
        <authorList>
            <consortium name="The Broad Institute Genomics Platform"/>
            <consortium name="The Broad Institute Genome Sequencing Center for Infectious Disease"/>
            <person name="Wu L."/>
            <person name="Ma J."/>
        </authorList>
    </citation>
    <scope>NUCLEOTIDE SEQUENCE [LARGE SCALE GENOMIC DNA]</scope>
    <source>
        <strain evidence="7">CCUG 54939</strain>
    </source>
</reference>
<dbReference type="RefSeq" id="WP_377152981.1">
    <property type="nucleotide sequence ID" value="NZ_JBHSAF010000014.1"/>
</dbReference>
<dbReference type="Gene3D" id="1.20.1440.20">
    <property type="entry name" value="LemA-like domain"/>
    <property type="match status" value="1"/>
</dbReference>
<keyword evidence="7" id="KW-1185">Reference proteome</keyword>
<sequence length="197" mass="22103">MLIFICVVVLLCMLALWLVAIYNQLVTLQAQYRNSFAQIDVQLRRRHDLIPNLVETVKGYLRHESTTLTTVIEARNTAMSVLKLASAHPGQSSSMQQLAQAENQLTRALGSLNVQLEAYPDLKANETVRALFEELTATENRVAFARQAFNDGVTSYNIYRRLFPNILVASRIGHTMDASLLEMDEVPLQQAPVISLT</sequence>
<evidence type="ECO:0000313" key="7">
    <source>
        <dbReference type="Proteomes" id="UP001595692"/>
    </source>
</evidence>
<dbReference type="EMBL" id="JBHSAF010000014">
    <property type="protein sequence ID" value="MFC3914278.1"/>
    <property type="molecule type" value="Genomic_DNA"/>
</dbReference>
<evidence type="ECO:0000256" key="2">
    <source>
        <dbReference type="ARBA" id="ARBA00008854"/>
    </source>
</evidence>
<keyword evidence="4" id="KW-1133">Transmembrane helix</keyword>
<protein>
    <submittedName>
        <fullName evidence="6">LemA family protein</fullName>
    </submittedName>
</protein>
<evidence type="ECO:0000256" key="1">
    <source>
        <dbReference type="ARBA" id="ARBA00004167"/>
    </source>
</evidence>
<evidence type="ECO:0000256" key="3">
    <source>
        <dbReference type="ARBA" id="ARBA00022692"/>
    </source>
</evidence>
<keyword evidence="3" id="KW-0812">Transmembrane</keyword>
<dbReference type="PANTHER" id="PTHR34478">
    <property type="entry name" value="PROTEIN LEMA"/>
    <property type="match status" value="1"/>
</dbReference>
<gene>
    <name evidence="6" type="ORF">ACFOSS_12475</name>
</gene>
<name>A0ABV8CQI8_9GAMM</name>
<proteinExistence type="inferred from homology"/>
<evidence type="ECO:0000256" key="5">
    <source>
        <dbReference type="ARBA" id="ARBA00023136"/>
    </source>
</evidence>
<dbReference type="Proteomes" id="UP001595692">
    <property type="component" value="Unassembled WGS sequence"/>
</dbReference>
<dbReference type="InterPro" id="IPR007156">
    <property type="entry name" value="MamQ_LemA"/>
</dbReference>
<comment type="caution">
    <text evidence="6">The sequence shown here is derived from an EMBL/GenBank/DDBJ whole genome shotgun (WGS) entry which is preliminary data.</text>
</comment>
<accession>A0ABV8CQI8</accession>
<dbReference type="Pfam" id="PF04011">
    <property type="entry name" value="LemA"/>
    <property type="match status" value="1"/>
</dbReference>
<dbReference type="PANTHER" id="PTHR34478:SF2">
    <property type="entry name" value="MEMBRANE PROTEIN"/>
    <property type="match status" value="1"/>
</dbReference>
<comment type="similarity">
    <text evidence="2">Belongs to the LemA family.</text>
</comment>
<dbReference type="InterPro" id="IPR023353">
    <property type="entry name" value="LemA-like_dom_sf"/>
</dbReference>
<evidence type="ECO:0000256" key="4">
    <source>
        <dbReference type="ARBA" id="ARBA00022989"/>
    </source>
</evidence>